<dbReference type="Proteomes" id="UP001642464">
    <property type="component" value="Unassembled WGS sequence"/>
</dbReference>
<keyword evidence="2 5" id="KW-0645">Protease</keyword>
<dbReference type="InterPro" id="IPR000169">
    <property type="entry name" value="Pept_cys_AS"/>
</dbReference>
<evidence type="ECO:0000313" key="9">
    <source>
        <dbReference type="Proteomes" id="UP001642464"/>
    </source>
</evidence>
<dbReference type="EMBL" id="CAXAMM010012621">
    <property type="protein sequence ID" value="CAK9029372.1"/>
    <property type="molecule type" value="Genomic_DNA"/>
</dbReference>
<dbReference type="GO" id="GO:0008233">
    <property type="term" value="F:peptidase activity"/>
    <property type="evidence" value="ECO:0007669"/>
    <property type="project" value="UniProtKB-KW"/>
</dbReference>
<dbReference type="Pfam" id="PF00648">
    <property type="entry name" value="Peptidase_C2"/>
    <property type="match status" value="1"/>
</dbReference>
<dbReference type="PROSITE" id="PS00139">
    <property type="entry name" value="THIOL_PROTEASE_CYS"/>
    <property type="match status" value="1"/>
</dbReference>
<dbReference type="SUPFAM" id="SSF54001">
    <property type="entry name" value="Cysteine proteinases"/>
    <property type="match status" value="1"/>
</dbReference>
<reference evidence="8 9" key="1">
    <citation type="submission" date="2024-02" db="EMBL/GenBank/DDBJ databases">
        <authorList>
            <person name="Chen Y."/>
            <person name="Shah S."/>
            <person name="Dougan E. K."/>
            <person name="Thang M."/>
            <person name="Chan C."/>
        </authorList>
    </citation>
    <scope>NUCLEOTIDE SEQUENCE [LARGE SCALE GENOMIC DNA]</scope>
</reference>
<evidence type="ECO:0000259" key="7">
    <source>
        <dbReference type="PROSITE" id="PS50203"/>
    </source>
</evidence>
<feature type="region of interest" description="Disordered" evidence="6">
    <location>
        <begin position="38"/>
        <end position="58"/>
    </location>
</feature>
<feature type="active site" evidence="5">
    <location>
        <position position="242"/>
    </location>
</feature>
<evidence type="ECO:0000256" key="1">
    <source>
        <dbReference type="ARBA" id="ARBA00007623"/>
    </source>
</evidence>
<dbReference type="PROSITE" id="PS50203">
    <property type="entry name" value="CALPAIN_CAT"/>
    <property type="match status" value="1"/>
</dbReference>
<dbReference type="InterPro" id="IPR001300">
    <property type="entry name" value="Peptidase_C2_calpain_cat"/>
</dbReference>
<dbReference type="Gene3D" id="3.90.70.10">
    <property type="entry name" value="Cysteine proteinases"/>
    <property type="match status" value="1"/>
</dbReference>
<evidence type="ECO:0000256" key="6">
    <source>
        <dbReference type="SAM" id="MobiDB-lite"/>
    </source>
</evidence>
<feature type="active site" evidence="5">
    <location>
        <position position="394"/>
    </location>
</feature>
<name>A0ABP0KS25_9DINO</name>
<evidence type="ECO:0000256" key="3">
    <source>
        <dbReference type="ARBA" id="ARBA00022801"/>
    </source>
</evidence>
<proteinExistence type="inferred from homology"/>
<comment type="caution">
    <text evidence="8">The sequence shown here is derived from an EMBL/GenBank/DDBJ whole genome shotgun (WGS) entry which is preliminary data.</text>
</comment>
<evidence type="ECO:0000256" key="4">
    <source>
        <dbReference type="ARBA" id="ARBA00022807"/>
    </source>
</evidence>
<keyword evidence="3 5" id="KW-0378">Hydrolase</keyword>
<feature type="active site" evidence="5">
    <location>
        <position position="418"/>
    </location>
</feature>
<dbReference type="InterPro" id="IPR038765">
    <property type="entry name" value="Papain-like_cys_pep_sf"/>
</dbReference>
<dbReference type="PRINTS" id="PR00704">
    <property type="entry name" value="CALPAIN"/>
</dbReference>
<protein>
    <submittedName>
        <fullName evidence="8">Calpain-type cysteine protease DEK1 (Phytocalpain DEK1) (Protein DEFECTIVE KERNEL 1) (ZmDEK1)</fullName>
    </submittedName>
</protein>
<dbReference type="PANTHER" id="PTHR10183">
    <property type="entry name" value="CALPAIN"/>
    <property type="match status" value="1"/>
</dbReference>
<comment type="similarity">
    <text evidence="1">Belongs to the peptidase C2 family.</text>
</comment>
<dbReference type="CDD" id="cd00044">
    <property type="entry name" value="CysPc"/>
    <property type="match status" value="1"/>
</dbReference>
<dbReference type="GO" id="GO:0006508">
    <property type="term" value="P:proteolysis"/>
    <property type="evidence" value="ECO:0007669"/>
    <property type="project" value="UniProtKB-KW"/>
</dbReference>
<dbReference type="SMART" id="SM00230">
    <property type="entry name" value="CysPc"/>
    <property type="match status" value="1"/>
</dbReference>
<keyword evidence="4 5" id="KW-0788">Thiol protease</keyword>
<keyword evidence="9" id="KW-1185">Reference proteome</keyword>
<dbReference type="InterPro" id="IPR022684">
    <property type="entry name" value="Calpain_cysteine_protease"/>
</dbReference>
<dbReference type="PANTHER" id="PTHR10183:SF379">
    <property type="entry name" value="CALPAIN-5"/>
    <property type="match status" value="1"/>
</dbReference>
<organism evidence="8 9">
    <name type="scientific">Durusdinium trenchii</name>
    <dbReference type="NCBI Taxonomy" id="1381693"/>
    <lineage>
        <taxon>Eukaryota</taxon>
        <taxon>Sar</taxon>
        <taxon>Alveolata</taxon>
        <taxon>Dinophyceae</taxon>
        <taxon>Suessiales</taxon>
        <taxon>Symbiodiniaceae</taxon>
        <taxon>Durusdinium</taxon>
    </lineage>
</organism>
<gene>
    <name evidence="8" type="ORF">SCF082_LOCUS18758</name>
</gene>
<feature type="domain" description="Calpain catalytic" evidence="7">
    <location>
        <begin position="176"/>
        <end position="474"/>
    </location>
</feature>
<evidence type="ECO:0000256" key="2">
    <source>
        <dbReference type="ARBA" id="ARBA00022670"/>
    </source>
</evidence>
<accession>A0ABP0KS25</accession>
<evidence type="ECO:0000313" key="8">
    <source>
        <dbReference type="EMBL" id="CAK9029372.1"/>
    </source>
</evidence>
<sequence length="753" mass="82514">MGATVSVEVEIPDSAAKNALLSCASAAGTAVGAEVLGKASAGPEEEESKVGQGEGIGRGEVNGVAADRLLVEFNRQLQRPMDGSDMGNILAARDELHRLRFLLSCSNSHQENSMLIESGPDAETVKVQLAHVRVPVPAPTDEPQDPASQDMLGGFRRLGTDIMDFLGATERSTDLVFTDHDFPPERSSLCRDWSKLSAGEQETWATYEWRRIGTLTPDSAEGPLFDGGISPNDIHQGQLGDCYFLSSLAVLAEFPGLIKKLFAQDQQSSKGSYGVRMCLNGTWEDVVVDDKVPFDPRTDAPAFARPKAGAEKWVLILEKAWAKVNGDYQNIIGGDPGQMLRTLTGARTERLDMADPKLVWDSLVLAEQSGFVQTATIYEKPGDLQATVGIVENHAYAILGIFETRFRGRALKLLKIRNPWGNFEWKGDWSDASPLWSQELKQLVHFTDEDDGTFHMSLEDFGRVFSVVHICHTRSDQSYVSSEQVTFCKPLQTNSTASMQGLSPNRRACAKLEISSRGAYTICVHQQDKRGLAEDDPLKTATYVAVRFWLVKVDLASGEFSSVAASSYTRGRDVYIEDQVLASGTYLVFVTGTADHDVSTAPFVCSVSGREKAEISVLHSGLTQAAPQKGWQEASSTMIQAYKAWTLSSGKSFDFGKWNEPNIRMLSWNTQQEGVVSLLYQNDSSVSTLKETVTLKLDNLGIVFVTENCSVAPDVSEVTLTVEPGSHALILIEQLLPDKGFKYSYSRSFNLVK</sequence>
<evidence type="ECO:0000256" key="5">
    <source>
        <dbReference type="PROSITE-ProRule" id="PRU00239"/>
    </source>
</evidence>